<dbReference type="FunFam" id="2.60.40.10:FF:000197">
    <property type="entry name" value="Myomesin 1"/>
    <property type="match status" value="1"/>
</dbReference>
<dbReference type="FunFam" id="2.60.40.10:FF:000745">
    <property type="entry name" value="Myomesin 3"/>
    <property type="match status" value="1"/>
</dbReference>
<dbReference type="InterPro" id="IPR013098">
    <property type="entry name" value="Ig_I-set"/>
</dbReference>
<evidence type="ECO:0000256" key="1">
    <source>
        <dbReference type="ARBA" id="ARBA00011738"/>
    </source>
</evidence>
<dbReference type="EMBL" id="ADFV01067016">
    <property type="status" value="NOT_ANNOTATED_CDS"/>
    <property type="molecule type" value="Genomic_DNA"/>
</dbReference>
<dbReference type="InParanoid" id="A0A2I3I067"/>
<dbReference type="SMART" id="SM00409">
    <property type="entry name" value="IG"/>
    <property type="match status" value="6"/>
</dbReference>
<feature type="domain" description="Fibronectin type-III" evidence="12">
    <location>
        <begin position="375"/>
        <end position="469"/>
    </location>
</feature>
<dbReference type="InterPro" id="IPR003599">
    <property type="entry name" value="Ig_sub"/>
</dbReference>
<dbReference type="Proteomes" id="UP000001073">
    <property type="component" value="Chromosome 24"/>
</dbReference>
<dbReference type="PANTHER" id="PTHR13817:SF89">
    <property type="entry name" value="MYOMESIN-3"/>
    <property type="match status" value="1"/>
</dbReference>
<dbReference type="InterPro" id="IPR050964">
    <property type="entry name" value="Striated_Muscle_Regulatory"/>
</dbReference>
<dbReference type="GO" id="GO:0031430">
    <property type="term" value="C:M band"/>
    <property type="evidence" value="ECO:0007669"/>
    <property type="project" value="UniProtKB-SubCell"/>
</dbReference>
<evidence type="ECO:0000256" key="7">
    <source>
        <dbReference type="ARBA" id="ARBA00053644"/>
    </source>
</evidence>
<evidence type="ECO:0000256" key="2">
    <source>
        <dbReference type="ARBA" id="ARBA00022490"/>
    </source>
</evidence>
<dbReference type="Pfam" id="PF00041">
    <property type="entry name" value="fn3"/>
    <property type="match status" value="5"/>
</dbReference>
<comment type="subcellular location">
    <subcellularLocation>
        <location evidence="6">Cytoplasm</location>
        <location evidence="6">Myofibril</location>
        <location evidence="6">Sarcomere</location>
        <location evidence="6">M line</location>
    </subcellularLocation>
</comment>
<dbReference type="InterPro" id="IPR036179">
    <property type="entry name" value="Ig-like_dom_sf"/>
</dbReference>
<keyword evidence="5" id="KW-0393">Immunoglobulin domain</keyword>
<feature type="region of interest" description="Disordered" evidence="10">
    <location>
        <begin position="1"/>
        <end position="49"/>
    </location>
</feature>
<dbReference type="FunFam" id="2.60.40.10:FF:000192">
    <property type="entry name" value="Myomesin 1"/>
    <property type="match status" value="1"/>
</dbReference>
<dbReference type="FunFam" id="2.60.40.10:FF:000029">
    <property type="entry name" value="Myomesin 1"/>
    <property type="match status" value="2"/>
</dbReference>
<reference evidence="13" key="3">
    <citation type="submission" date="2025-09" db="UniProtKB">
        <authorList>
            <consortium name="Ensembl"/>
        </authorList>
    </citation>
    <scope>IDENTIFICATION</scope>
</reference>
<dbReference type="SUPFAM" id="SSF49265">
    <property type="entry name" value="Fibronectin type III"/>
    <property type="match status" value="3"/>
</dbReference>
<proteinExistence type="predicted"/>
<dbReference type="InterPro" id="IPR007110">
    <property type="entry name" value="Ig-like_dom"/>
</dbReference>
<dbReference type="FunFam" id="2.60.40.10:FF:000124">
    <property type="entry name" value="Myomesin 1"/>
    <property type="match status" value="1"/>
</dbReference>
<dbReference type="Pfam" id="PF07679">
    <property type="entry name" value="I-set"/>
    <property type="match status" value="3"/>
</dbReference>
<feature type="domain" description="Fibronectin type-III" evidence="12">
    <location>
        <begin position="697"/>
        <end position="791"/>
    </location>
</feature>
<evidence type="ECO:0000256" key="5">
    <source>
        <dbReference type="ARBA" id="ARBA00023319"/>
    </source>
</evidence>
<evidence type="ECO:0000256" key="9">
    <source>
        <dbReference type="ARBA" id="ARBA00082261"/>
    </source>
</evidence>
<evidence type="ECO:0000259" key="12">
    <source>
        <dbReference type="PROSITE" id="PS50853"/>
    </source>
</evidence>
<organism evidence="13 14">
    <name type="scientific">Nomascus leucogenys</name>
    <name type="common">Northern white-cheeked gibbon</name>
    <name type="synonym">Hylobates leucogenys</name>
    <dbReference type="NCBI Taxonomy" id="61853"/>
    <lineage>
        <taxon>Eukaryota</taxon>
        <taxon>Metazoa</taxon>
        <taxon>Chordata</taxon>
        <taxon>Craniata</taxon>
        <taxon>Vertebrata</taxon>
        <taxon>Euteleostomi</taxon>
        <taxon>Mammalia</taxon>
        <taxon>Eutheria</taxon>
        <taxon>Euarchontoglires</taxon>
        <taxon>Primates</taxon>
        <taxon>Haplorrhini</taxon>
        <taxon>Catarrhini</taxon>
        <taxon>Hylobatidae</taxon>
        <taxon>Nomascus</taxon>
    </lineage>
</organism>
<dbReference type="GeneTree" id="ENSGT00940000158669"/>
<evidence type="ECO:0000256" key="8">
    <source>
        <dbReference type="ARBA" id="ARBA00071819"/>
    </source>
</evidence>
<evidence type="ECO:0000256" key="10">
    <source>
        <dbReference type="SAM" id="MobiDB-lite"/>
    </source>
</evidence>
<evidence type="ECO:0000256" key="6">
    <source>
        <dbReference type="ARBA" id="ARBA00037833"/>
    </source>
</evidence>
<evidence type="ECO:0000256" key="4">
    <source>
        <dbReference type="ARBA" id="ARBA00023054"/>
    </source>
</evidence>
<keyword evidence="14" id="KW-1185">Reference proteome</keyword>
<reference evidence="13" key="2">
    <citation type="submission" date="2025-08" db="UniProtKB">
        <authorList>
            <consortium name="Ensembl"/>
        </authorList>
    </citation>
    <scope>IDENTIFICATION</scope>
</reference>
<dbReference type="PRINTS" id="PR00014">
    <property type="entry name" value="FNTYPEIII"/>
</dbReference>
<dbReference type="SUPFAM" id="SSF48726">
    <property type="entry name" value="Immunoglobulin"/>
    <property type="match status" value="5"/>
</dbReference>
<reference evidence="13 14" key="1">
    <citation type="submission" date="2012-10" db="EMBL/GenBank/DDBJ databases">
        <authorList>
            <consortium name="Gibbon Genome Sequencing Consortium"/>
        </authorList>
    </citation>
    <scope>NUCLEOTIDE SEQUENCE [LARGE SCALE GENOMIC DNA]</scope>
</reference>
<dbReference type="InterPro" id="IPR003961">
    <property type="entry name" value="FN3_dom"/>
</dbReference>
<dbReference type="PROSITE" id="PS50853">
    <property type="entry name" value="FN3"/>
    <property type="match status" value="5"/>
</dbReference>
<dbReference type="EMBL" id="ADFV01067017">
    <property type="status" value="NOT_ANNOTATED_CDS"/>
    <property type="molecule type" value="Genomic_DNA"/>
</dbReference>
<comment type="function">
    <text evidence="7">May link the intermediate filament cytoskeleton to the M-disk of the myofibrils in striated muscle.</text>
</comment>
<keyword evidence="3" id="KW-0677">Repeat</keyword>
<dbReference type="InterPro" id="IPR003598">
    <property type="entry name" value="Ig_sub2"/>
</dbReference>
<feature type="domain" description="Fibronectin type-III" evidence="12">
    <location>
        <begin position="604"/>
        <end position="696"/>
    </location>
</feature>
<evidence type="ECO:0000256" key="3">
    <source>
        <dbReference type="ARBA" id="ARBA00022737"/>
    </source>
</evidence>
<dbReference type="CDD" id="cd00063">
    <property type="entry name" value="FN3"/>
    <property type="match status" value="5"/>
</dbReference>
<dbReference type="InterPro" id="IPR036116">
    <property type="entry name" value="FN3_sf"/>
</dbReference>
<dbReference type="FunFam" id="2.60.40.10:FF:000134">
    <property type="entry name" value="Myomesin 1"/>
    <property type="match status" value="1"/>
</dbReference>
<dbReference type="STRING" id="61853.ENSNLEP00000049258"/>
<name>A0A2I3I067_NOMLE</name>
<dbReference type="FunFam" id="2.60.40.10:FF:000821">
    <property type="entry name" value="Myomesin 3"/>
    <property type="match status" value="1"/>
</dbReference>
<gene>
    <name evidence="13" type="primary">MYOM3</name>
</gene>
<dbReference type="Gene3D" id="2.60.40.10">
    <property type="entry name" value="Immunoglobulins"/>
    <property type="match status" value="12"/>
</dbReference>
<feature type="domain" description="Fibronectin type-III" evidence="12">
    <location>
        <begin position="798"/>
        <end position="893"/>
    </location>
</feature>
<feature type="domain" description="Ig-like" evidence="11">
    <location>
        <begin position="1333"/>
        <end position="1421"/>
    </location>
</feature>
<feature type="domain" description="Ig-like" evidence="11">
    <location>
        <begin position="1135"/>
        <end position="1220"/>
    </location>
</feature>
<feature type="domain" description="Ig-like" evidence="11">
    <location>
        <begin position="154"/>
        <end position="246"/>
    </location>
</feature>
<comment type="subunit">
    <text evidence="1">Homodimer.</text>
</comment>
<dbReference type="SMART" id="SM00408">
    <property type="entry name" value="IGc2"/>
    <property type="match status" value="3"/>
</dbReference>
<dbReference type="PANTHER" id="PTHR13817">
    <property type="entry name" value="TITIN"/>
    <property type="match status" value="1"/>
</dbReference>
<dbReference type="FunFam" id="2.60.40.10:FF:000069">
    <property type="entry name" value="Alpha-protein kinase 3"/>
    <property type="match status" value="1"/>
</dbReference>
<dbReference type="SMART" id="SM00060">
    <property type="entry name" value="FN3"/>
    <property type="match status" value="5"/>
</dbReference>
<dbReference type="Ensembl" id="ENSNLET00000033285.1">
    <property type="protein sequence ID" value="ENSNLEP00000049258.1"/>
    <property type="gene ID" value="ENSNLEG00000008781.2"/>
</dbReference>
<accession>A0A2I3I067</accession>
<dbReference type="OMA" id="VTNTNKD"/>
<dbReference type="InterPro" id="IPR013783">
    <property type="entry name" value="Ig-like_fold"/>
</dbReference>
<sequence>MTLPHSLGGAGDPRPPQAMEVHRLEHRQEEEQKEERQHSLRMGSSVRRRTFRSSEEEHEFSAADYSLAAALALTASSELSWEAQLRRQTSAVELEERGQKRVGFGNDWERTEIAFLQTHRLLRQRRDWKMLRRRTEEKVQEAKELRELCSGRGPWFWIPLRSHAVWEHTTVLLTCTVQASPPPQVTWYKNDTRIDPRLFPAGKYRITNNYGLQSLEIRRCTIEDSATYTVRVKNAYGQASSFAKVLVRTYLGKDAGFDSEIFKRSMFGPSVEFTSVLKPVFAREKEPFSLSCLLSEDVLDAESIQWFRDGRLLRSSRRRKILYADRQASLKVSCTYKEDEGLYMVRVPSPFGPREQSTYVLVRDAEAENPGAPGSPLNVRCLDVNRDCLILTWAPPSDTRGNPITAYSIERCQGDSGEWIPCHEAPGGTCRCPIQGLVEGQSYRFRVRAISRAGSSVPSKASELVVMGDHDAARRKTEIPFDLGNKITISTDDFEDTVTIPSPPTNVHASEIREAYVVLAWEEPSPRGRAPLTYSLEKSVIGSGTWEAISSESPVKSPRFAILDLEKNKSYVFRVRAMNQYGLSDPSEPSEPIALRGQPATLPPPAQVQAFRDTQTSVSLTWDPVKDPELLGYYIYSREVGSSEWQTVNNKPIQGTRFTVPGLRTGKEYEFCVRSVSEAGVGESSAATEPIRVKQALGESKGGPSLMKMVIGWKPPKRRGGGKIMGYFLDQHDSEELDWHAVNLQQPIPTRVCKVSDLHEGHFYEFRARAANWAGVGELSAPSSLFECKEWTMPQPGPPFDVRASEVRATSLVLQWEPPLYTGAGPVTGYHVSFQEEGSEQWKPVTPGPISGTHLRVSDLQPGKSYVFQVQAVNSAGLGQPSMPTDPVLLEDKPGAHEIEVGVDEEGFIYLAFEAPEAPDSSEFQWSKDYKGPLDPQRVKIEDKVNKSKVILKEPGLEDLGTYSVIVTDADEDISASHTLTEEAQDPRMAPVGPPTPGQDISFSLLEKLKKLSHEIRNPVIKLISGWNVDILERGEVRLWLEVEKLSPAAELHLIFNNKEIFSSPNRKINFDREKGLVEVTIQNLSEEDKGSYTAQLQDGKAKNQITLTLVDDDFDKLLRKADAKRRDWKRKQGPYFEQPLQWKVTEDCQVQLTCKATNTKKETRFQWFFQRAEMPDGQYDLETGTGLLCIEELSKKDKGIYRAMVSDDRGEDDTILDLTGDDSSFSSVSPALSATPLKIQGTEVGIRIFSKVKYYNVEYMKNHLVPQVDKRLESGDRIRTGTTLDEIWLHILDPKDSDKGKYTLEIAAGKEVRQLSTDLSGQAFEDAMAEHQRLKGLPNVATIMEDKTLCLTCVVSGDPTPEISWLKNDQPVTFLDRYRMEVRGTEVTITIEKVNSEDSGRYGVFVKNKYGSETGQVTISVFKHGDEPKELKSM</sequence>
<feature type="compositionally biased region" description="Basic and acidic residues" evidence="10">
    <location>
        <begin position="20"/>
        <end position="38"/>
    </location>
</feature>
<protein>
    <recommendedName>
        <fullName evidence="8">Myomesin-3</fullName>
    </recommendedName>
    <alternativeName>
        <fullName evidence="9">Myomesin family member 3</fullName>
    </alternativeName>
</protein>
<evidence type="ECO:0000313" key="14">
    <source>
        <dbReference type="Proteomes" id="UP000001073"/>
    </source>
</evidence>
<evidence type="ECO:0000259" key="11">
    <source>
        <dbReference type="PROSITE" id="PS50835"/>
    </source>
</evidence>
<evidence type="ECO:0000313" key="13">
    <source>
        <dbReference type="Ensembl" id="ENSNLEP00000049258.1"/>
    </source>
</evidence>
<keyword evidence="4" id="KW-0175">Coiled coil</keyword>
<keyword evidence="2" id="KW-0963">Cytoplasm</keyword>
<dbReference type="EMBL" id="ADFV01067015">
    <property type="status" value="NOT_ANNOTATED_CDS"/>
    <property type="molecule type" value="Genomic_DNA"/>
</dbReference>
<feature type="domain" description="Ig-like" evidence="11">
    <location>
        <begin position="269"/>
        <end position="347"/>
    </location>
</feature>
<dbReference type="FunFam" id="2.60.40.10:FF:001351">
    <property type="entry name" value="Myomesin 3"/>
    <property type="match status" value="1"/>
</dbReference>
<dbReference type="EMBL" id="ADFV01067018">
    <property type="status" value="NOT_ANNOTATED_CDS"/>
    <property type="molecule type" value="Genomic_DNA"/>
</dbReference>
<dbReference type="FunFam" id="2.60.40.10:FF:001284">
    <property type="entry name" value="Myomesin 2"/>
    <property type="match status" value="1"/>
</dbReference>
<dbReference type="FunCoup" id="A0A2I3I067">
    <property type="interactions" value="14"/>
</dbReference>
<feature type="domain" description="Fibronectin type-III" evidence="12">
    <location>
        <begin position="503"/>
        <end position="597"/>
    </location>
</feature>
<dbReference type="PROSITE" id="PS50835">
    <property type="entry name" value="IG_LIKE"/>
    <property type="match status" value="4"/>
</dbReference>